<sequence length="586" mass="65480">MRRFYMLDIDLTDNKWETVDVTELFEEWLGGTGVATKLLVDSCPPNVDPLSPEAPVIFAIGPLNNMFPVITKTVCLFKSPLTGNLGESHAGGRLGLSLYEAGYHVLRIRGKAKEPSYIVIENDRVKLKQAYSLKGMSALATERVLRDREHGIGKRSIIRIGPAGERLSPIACVTVDSSRHFGRLGLGAVLGSKNIKALVISGNKYWKLTDRKRYNALYHRIYKQVVESEAMAKYHDLGTAMNVVPLSKINGLPTRNFSQGFFEGADKISGEAFAEKHLAQQIACAGCQIGCIHIATFREAFDERHHMYKTLKVSYDHELVFSWGSNLSINSTEMILKLLQFVEKQGWDAISMGVTLAWATDAFQHGVINGTHTLGEILNFGDGETYLRVLTRIARSENEFYSDLEKGAAFCSQKYGSAENAIVFGKNEAPGYITGVNAFLGYATGVRHSHLDSAGYSIDQKMINSPVTFEEQIEALYKEALWRTIFNSLVGCLFARKIYDRETILEALESVGIEGWDKERMDILSHKIHGLKYKFKLDNGFDFESLRLPRKLAGVYTTTGKLSEEAFNKGIAMYHSFVEKDIEMVS</sequence>
<reference evidence="10 11" key="2">
    <citation type="journal article" date="2011" name="J. Bacteriol.">
        <title>Genome Sequence of Kosmotoga olearia Strain TBF 19.5.1, a Thermophilic Bacterium with a Wide Growth Temperature Range, Isolated from the Troll B Oil Platform in the North Sea.</title>
        <authorList>
            <person name="Swithers K.S."/>
            <person name="Dipippo J.L."/>
            <person name="Bruce D.C."/>
            <person name="Detter C."/>
            <person name="Tapia R."/>
            <person name="Han S."/>
            <person name="Goodwin L.A."/>
            <person name="Han J."/>
            <person name="Woyke T."/>
            <person name="Pitluck S."/>
            <person name="Pennacchio L."/>
            <person name="Nolan M."/>
            <person name="Mikhailova N."/>
            <person name="Land M.L."/>
            <person name="Nesbo C.L."/>
            <person name="Gogarten J.P."/>
            <person name="Noll K.M."/>
        </authorList>
    </citation>
    <scope>NUCLEOTIDE SEQUENCE [LARGE SCALE GENOMIC DNA]</scope>
    <source>
        <strain evidence="11">ATCC BAA-1733 / DSM 21960 / TBF 19.5.1</strain>
    </source>
</reference>
<protein>
    <submittedName>
        <fullName evidence="10">Aldehyde ferredoxin oxidoreductase</fullName>
        <ecNumber evidence="10">1.2.7.5</ecNumber>
    </submittedName>
</protein>
<dbReference type="GO" id="GO:0046872">
    <property type="term" value="F:metal ion binding"/>
    <property type="evidence" value="ECO:0007669"/>
    <property type="project" value="UniProtKB-KW"/>
</dbReference>
<dbReference type="AlphaFoldDB" id="C5CI11"/>
<evidence type="ECO:0000256" key="3">
    <source>
        <dbReference type="ARBA" id="ARBA00022485"/>
    </source>
</evidence>
<keyword evidence="6" id="KW-0408">Iron</keyword>
<evidence type="ECO:0000256" key="1">
    <source>
        <dbReference type="ARBA" id="ARBA00001966"/>
    </source>
</evidence>
<comment type="similarity">
    <text evidence="2">Belongs to the AOR/FOR family.</text>
</comment>
<dbReference type="SMART" id="SM00790">
    <property type="entry name" value="AFOR_N"/>
    <property type="match status" value="1"/>
</dbReference>
<dbReference type="SUPFAM" id="SSF48310">
    <property type="entry name" value="Aldehyde ferredoxin oxidoreductase, C-terminal domains"/>
    <property type="match status" value="1"/>
</dbReference>
<evidence type="ECO:0000256" key="5">
    <source>
        <dbReference type="ARBA" id="ARBA00023002"/>
    </source>
</evidence>
<keyword evidence="5 10" id="KW-0560">Oxidoreductase</keyword>
<organism evidence="10 11">
    <name type="scientific">Kosmotoga olearia (strain ATCC BAA-1733 / DSM 21960 / TBF 19.5.1)</name>
    <dbReference type="NCBI Taxonomy" id="521045"/>
    <lineage>
        <taxon>Bacteria</taxon>
        <taxon>Thermotogati</taxon>
        <taxon>Thermotogota</taxon>
        <taxon>Thermotogae</taxon>
        <taxon>Kosmotogales</taxon>
        <taxon>Kosmotogaceae</taxon>
        <taxon>Kosmotoga</taxon>
    </lineage>
</organism>
<dbReference type="EMBL" id="CP001634">
    <property type="protein sequence ID" value="ACR79790.1"/>
    <property type="molecule type" value="Genomic_DNA"/>
</dbReference>
<dbReference type="Gene3D" id="1.10.569.10">
    <property type="entry name" value="Aldehyde Ferredoxin Oxidoreductase Protein, subunit A, domain 2"/>
    <property type="match status" value="1"/>
</dbReference>
<evidence type="ECO:0000259" key="9">
    <source>
        <dbReference type="SMART" id="SM00790"/>
    </source>
</evidence>
<dbReference type="InterPro" id="IPR013983">
    <property type="entry name" value="Ald_Fedxn_OxRdtase_N"/>
</dbReference>
<dbReference type="GO" id="GO:0033726">
    <property type="term" value="F:aldehyde ferredoxin oxidoreductase activity"/>
    <property type="evidence" value="ECO:0007669"/>
    <property type="project" value="UniProtKB-EC"/>
</dbReference>
<name>C5CI11_KOSOT</name>
<dbReference type="Gene3D" id="1.10.599.10">
    <property type="entry name" value="Aldehyde Ferredoxin Oxidoreductase Protein, subunit A, domain 3"/>
    <property type="match status" value="1"/>
</dbReference>
<gene>
    <name evidence="10" type="ordered locus">Kole_1088</name>
</gene>
<keyword evidence="11" id="KW-1185">Reference proteome</keyword>
<dbReference type="GO" id="GO:0051539">
    <property type="term" value="F:4 iron, 4 sulfur cluster binding"/>
    <property type="evidence" value="ECO:0007669"/>
    <property type="project" value="UniProtKB-KW"/>
</dbReference>
<keyword evidence="3" id="KW-0004">4Fe-4S</keyword>
<evidence type="ECO:0000256" key="7">
    <source>
        <dbReference type="ARBA" id="ARBA00023014"/>
    </source>
</evidence>
<reference evidence="10 11" key="1">
    <citation type="submission" date="2009-06" db="EMBL/GenBank/DDBJ databases">
        <title>Complete sequence of Thermotogales bacterium TBF 19.5.1.</title>
        <authorList>
            <consortium name="US DOE Joint Genome Institute"/>
            <person name="Lucas S."/>
            <person name="Copeland A."/>
            <person name="Lapidus A."/>
            <person name="Glavina del Rio T."/>
            <person name="Tice H."/>
            <person name="Bruce D."/>
            <person name="Goodwin L."/>
            <person name="Pitluck S."/>
            <person name="Chertkov O."/>
            <person name="Brettin T."/>
            <person name="Detter J.C."/>
            <person name="Han C."/>
            <person name="Schmutz J."/>
            <person name="Larimer F."/>
            <person name="Land M."/>
            <person name="Hauser L."/>
            <person name="Kyrpides N."/>
            <person name="Ovchinnikova G."/>
            <person name="Noll K."/>
        </authorList>
    </citation>
    <scope>NUCLEOTIDE SEQUENCE [LARGE SCALE GENOMIC DNA]</scope>
    <source>
        <strain evidence="11">ATCC BAA-1733 / DSM 21960 / TBF 19.5.1</strain>
    </source>
</reference>
<dbReference type="InterPro" id="IPR036021">
    <property type="entry name" value="Tungsten_al_ferr_oxy-like_C"/>
</dbReference>
<dbReference type="HOGENOM" id="CLU_020364_1_0_0"/>
<comment type="cofactor">
    <cofactor evidence="8">
        <name>tungstopterin</name>
        <dbReference type="ChEBI" id="CHEBI:30402"/>
    </cofactor>
</comment>
<dbReference type="PANTHER" id="PTHR30038">
    <property type="entry name" value="ALDEHYDE FERREDOXIN OXIDOREDUCTASE"/>
    <property type="match status" value="1"/>
</dbReference>
<dbReference type="InterPro" id="IPR036503">
    <property type="entry name" value="Ald_Fedxn_OxRdtase_N_sf"/>
</dbReference>
<keyword evidence="4" id="KW-0479">Metal-binding</keyword>
<evidence type="ECO:0000256" key="4">
    <source>
        <dbReference type="ARBA" id="ARBA00022723"/>
    </source>
</evidence>
<dbReference type="Proteomes" id="UP000002382">
    <property type="component" value="Chromosome"/>
</dbReference>
<proteinExistence type="inferred from homology"/>
<dbReference type="Gene3D" id="3.60.9.10">
    <property type="entry name" value="Aldehyde ferredoxin oxidoreductase, N-terminal domain"/>
    <property type="match status" value="1"/>
</dbReference>
<dbReference type="KEGG" id="kol:Kole_1088"/>
<dbReference type="PANTHER" id="PTHR30038:SF8">
    <property type="entry name" value="ALDEHYDE FERREDOXIN OXIDOREDUCTASE"/>
    <property type="match status" value="1"/>
</dbReference>
<dbReference type="EC" id="1.2.7.5" evidence="10"/>
<feature type="domain" description="Aldehyde ferredoxin oxidoreductase N-terminal" evidence="9">
    <location>
        <begin position="3"/>
        <end position="204"/>
    </location>
</feature>
<dbReference type="eggNOG" id="COG2414">
    <property type="taxonomic scope" value="Bacteria"/>
</dbReference>
<evidence type="ECO:0000256" key="8">
    <source>
        <dbReference type="ARBA" id="ARBA00049934"/>
    </source>
</evidence>
<evidence type="ECO:0000313" key="11">
    <source>
        <dbReference type="Proteomes" id="UP000002382"/>
    </source>
</evidence>
<dbReference type="InterPro" id="IPR013985">
    <property type="entry name" value="Ald_Fedxn_OxRdtase_dom3"/>
</dbReference>
<accession>C5CI11</accession>
<dbReference type="GO" id="GO:0009055">
    <property type="term" value="F:electron transfer activity"/>
    <property type="evidence" value="ECO:0007669"/>
    <property type="project" value="InterPro"/>
</dbReference>
<dbReference type="Pfam" id="PF02730">
    <property type="entry name" value="AFOR_N"/>
    <property type="match status" value="1"/>
</dbReference>
<dbReference type="Pfam" id="PF01314">
    <property type="entry name" value="AFOR_C"/>
    <property type="match status" value="1"/>
</dbReference>
<dbReference type="SUPFAM" id="SSF56228">
    <property type="entry name" value="Aldehyde ferredoxin oxidoreductase, N-terminal domain"/>
    <property type="match status" value="1"/>
</dbReference>
<evidence type="ECO:0000313" key="10">
    <source>
        <dbReference type="EMBL" id="ACR79790.1"/>
    </source>
</evidence>
<dbReference type="RefSeq" id="WP_015868448.1">
    <property type="nucleotide sequence ID" value="NC_012785.1"/>
</dbReference>
<evidence type="ECO:0000256" key="2">
    <source>
        <dbReference type="ARBA" id="ARBA00011032"/>
    </source>
</evidence>
<evidence type="ECO:0000256" key="6">
    <source>
        <dbReference type="ARBA" id="ARBA00023004"/>
    </source>
</evidence>
<keyword evidence="7" id="KW-0411">Iron-sulfur</keyword>
<dbReference type="OrthoDB" id="9763894at2"/>
<dbReference type="InterPro" id="IPR013984">
    <property type="entry name" value="Ald_Fedxn_OxRdtase_dom2"/>
</dbReference>
<dbReference type="STRING" id="521045.Kole_1088"/>
<comment type="cofactor">
    <cofactor evidence="1">
        <name>[4Fe-4S] cluster</name>
        <dbReference type="ChEBI" id="CHEBI:49883"/>
    </cofactor>
</comment>
<dbReference type="InterPro" id="IPR001203">
    <property type="entry name" value="OxRdtase_Ald_Fedxn_C"/>
</dbReference>
<dbReference type="InterPro" id="IPR051919">
    <property type="entry name" value="W-dependent_AOR"/>
</dbReference>